<reference evidence="2 3" key="1">
    <citation type="submission" date="2020-12" db="EMBL/GenBank/DDBJ databases">
        <authorList>
            <person name="Shan Y."/>
        </authorList>
    </citation>
    <scope>NUCLEOTIDE SEQUENCE [LARGE SCALE GENOMIC DNA]</scope>
    <source>
        <strain evidence="3">csc3.9</strain>
    </source>
</reference>
<evidence type="ECO:0000313" key="3">
    <source>
        <dbReference type="Proteomes" id="UP000596063"/>
    </source>
</evidence>
<dbReference type="RefSeq" id="WP_198570883.1">
    <property type="nucleotide sequence ID" value="NZ_CP066167.1"/>
</dbReference>
<evidence type="ECO:0008006" key="4">
    <source>
        <dbReference type="Google" id="ProtNLM"/>
    </source>
</evidence>
<gene>
    <name evidence="2" type="ORF">I6N98_05970</name>
</gene>
<feature type="chain" id="PRO_5032651364" description="Lipoprotein" evidence="1">
    <location>
        <begin position="23"/>
        <end position="233"/>
    </location>
</feature>
<name>A0A7T4R358_9GAMM</name>
<keyword evidence="3" id="KW-1185">Reference proteome</keyword>
<proteinExistence type="predicted"/>
<dbReference type="EMBL" id="CP066167">
    <property type="protein sequence ID" value="QQD19399.1"/>
    <property type="molecule type" value="Genomic_DNA"/>
</dbReference>
<accession>A0A7T4R358</accession>
<feature type="signal peptide" evidence="1">
    <location>
        <begin position="1"/>
        <end position="22"/>
    </location>
</feature>
<evidence type="ECO:0000313" key="2">
    <source>
        <dbReference type="EMBL" id="QQD19399.1"/>
    </source>
</evidence>
<evidence type="ECO:0000256" key="1">
    <source>
        <dbReference type="SAM" id="SignalP"/>
    </source>
</evidence>
<dbReference type="PROSITE" id="PS51257">
    <property type="entry name" value="PROKAR_LIPOPROTEIN"/>
    <property type="match status" value="1"/>
</dbReference>
<protein>
    <recommendedName>
        <fullName evidence="4">Lipoprotein</fullName>
    </recommendedName>
</protein>
<sequence length="233" mass="26314">MKKTTWIAVVIGILAWPHFLFAACPANHVGLSLGQPIDTTKKAVLASGDFRLLDEAFNQRQQVGHSYYSNDVWKTETLSRADNRLLARWVTPEGRQRLKQAAANNPQLAQSVERLSALPPRRDYKRIDLVNDGSRLVGVIVDFNFVERQGLAYSQQNESAEKLSDWAWERFCADVTLDRYGRYYSPELLCIDSRGSNTEKQIEVKKLRQGDCVYHLTVGSVGARESLTGAGRR</sequence>
<organism evidence="2 3">
    <name type="scientific">Spongiibacter nanhainus</name>
    <dbReference type="NCBI Taxonomy" id="2794344"/>
    <lineage>
        <taxon>Bacteria</taxon>
        <taxon>Pseudomonadati</taxon>
        <taxon>Pseudomonadota</taxon>
        <taxon>Gammaproteobacteria</taxon>
        <taxon>Cellvibrionales</taxon>
        <taxon>Spongiibacteraceae</taxon>
        <taxon>Spongiibacter</taxon>
    </lineage>
</organism>
<keyword evidence="1" id="KW-0732">Signal</keyword>
<dbReference type="AlphaFoldDB" id="A0A7T4R358"/>
<dbReference type="KEGG" id="snan:I6N98_05970"/>
<dbReference type="Proteomes" id="UP000596063">
    <property type="component" value="Chromosome"/>
</dbReference>